<evidence type="ECO:0000256" key="4">
    <source>
        <dbReference type="ARBA" id="ARBA00022898"/>
    </source>
</evidence>
<dbReference type="PATRIC" id="fig|1405.8.peg.5107"/>
<evidence type="ECO:0000259" key="5">
    <source>
        <dbReference type="Pfam" id="PF00266"/>
    </source>
</evidence>
<keyword evidence="3 6" id="KW-0808">Transferase</keyword>
<name>A0A090YXV1_9BACI</name>
<protein>
    <submittedName>
        <fullName evidence="6">Aminotransferase class-V family protein</fullName>
    </submittedName>
</protein>
<keyword evidence="2 6" id="KW-0032">Aminotransferase</keyword>
<comment type="cofactor">
    <cofactor evidence="1">
        <name>pyridoxal 5'-phosphate</name>
        <dbReference type="ChEBI" id="CHEBI:597326"/>
    </cofactor>
</comment>
<dbReference type="InterPro" id="IPR015424">
    <property type="entry name" value="PyrdxlP-dep_Trfase"/>
</dbReference>
<proteinExistence type="predicted"/>
<sequence length="159" mass="18442">MGEPFVYTELEKIMETENYEWLWFVHHETSTGMLNNLEELLRISKKFQIKVCIDCISSIGAIPIYLEDIYFASGVSGKAIKSYTGLSFVFHNHTVKANEEIPAYMDIGMYEENGSLSYSHSWNLIYALQEALKRFEDESAFVKINGTYAFLKRPLQIWD</sequence>
<evidence type="ECO:0000256" key="3">
    <source>
        <dbReference type="ARBA" id="ARBA00022679"/>
    </source>
</evidence>
<accession>A0A090YXV1</accession>
<dbReference type="PANTHER" id="PTHR42778:SF1">
    <property type="entry name" value="2-AMINOETHYLPHOSPHONATE--PYRUVATE TRANSAMINASE"/>
    <property type="match status" value="1"/>
</dbReference>
<feature type="domain" description="Aminotransferase class V" evidence="5">
    <location>
        <begin position="9"/>
        <end position="95"/>
    </location>
</feature>
<evidence type="ECO:0000256" key="1">
    <source>
        <dbReference type="ARBA" id="ARBA00001933"/>
    </source>
</evidence>
<dbReference type="Pfam" id="PF00266">
    <property type="entry name" value="Aminotran_5"/>
    <property type="match status" value="1"/>
</dbReference>
<dbReference type="InterPro" id="IPR000192">
    <property type="entry name" value="Aminotrans_V_dom"/>
</dbReference>
<reference evidence="6 7" key="1">
    <citation type="submission" date="2014-04" db="EMBL/GenBank/DDBJ databases">
        <authorList>
            <person name="Bishop-Lilly K.A."/>
            <person name="Broomall S.M."/>
            <person name="Chain P.S."/>
            <person name="Chertkov O."/>
            <person name="Coyne S.R."/>
            <person name="Daligault H.E."/>
            <person name="Davenport K.W."/>
            <person name="Erkkila T."/>
            <person name="Frey K.G."/>
            <person name="Gibbons H.S."/>
            <person name="Gu W."/>
            <person name="Jaissle J."/>
            <person name="Johnson S.L."/>
            <person name="Koroleva G.I."/>
            <person name="Ladner J.T."/>
            <person name="Lo C.-C."/>
            <person name="Minogue T.D."/>
            <person name="Munk C."/>
            <person name="Palacios G.F."/>
            <person name="Redden C.L."/>
            <person name="Rosenzweig C.N."/>
            <person name="Scholz M.B."/>
            <person name="Teshima H."/>
            <person name="Xu Y."/>
        </authorList>
    </citation>
    <scope>NUCLEOTIDE SEQUENCE [LARGE SCALE GENOMIC DNA]</scope>
    <source>
        <strain evidence="6 7">BHP</strain>
    </source>
</reference>
<comment type="caution">
    <text evidence="6">The sequence shown here is derived from an EMBL/GenBank/DDBJ whole genome shotgun (WGS) entry which is preliminary data.</text>
</comment>
<gene>
    <name evidence="6" type="ORF">DJ93_4957</name>
</gene>
<dbReference type="PANTHER" id="PTHR42778">
    <property type="entry name" value="2-AMINOETHYLPHOSPHONATE--PYRUVATE TRANSAMINASE"/>
    <property type="match status" value="1"/>
</dbReference>
<keyword evidence="4" id="KW-0663">Pyridoxal phosphate</keyword>
<dbReference type="AlphaFoldDB" id="A0A090YXV1"/>
<dbReference type="InterPro" id="IPR015421">
    <property type="entry name" value="PyrdxlP-dep_Trfase_major"/>
</dbReference>
<organism evidence="6 7">
    <name type="scientific">Bacillus clarus</name>
    <dbReference type="NCBI Taxonomy" id="2338372"/>
    <lineage>
        <taxon>Bacteria</taxon>
        <taxon>Bacillati</taxon>
        <taxon>Bacillota</taxon>
        <taxon>Bacilli</taxon>
        <taxon>Bacillales</taxon>
        <taxon>Bacillaceae</taxon>
        <taxon>Bacillus</taxon>
        <taxon>Bacillus cereus group</taxon>
    </lineage>
</organism>
<dbReference type="EMBL" id="JMQC01000008">
    <property type="protein sequence ID" value="KFN03799.1"/>
    <property type="molecule type" value="Genomic_DNA"/>
</dbReference>
<evidence type="ECO:0000313" key="7">
    <source>
        <dbReference type="Proteomes" id="UP000029389"/>
    </source>
</evidence>
<evidence type="ECO:0000313" key="6">
    <source>
        <dbReference type="EMBL" id="KFN03799.1"/>
    </source>
</evidence>
<dbReference type="SUPFAM" id="SSF53383">
    <property type="entry name" value="PLP-dependent transferases"/>
    <property type="match status" value="1"/>
</dbReference>
<evidence type="ECO:0000256" key="2">
    <source>
        <dbReference type="ARBA" id="ARBA00022576"/>
    </source>
</evidence>
<dbReference type="STRING" id="1405.B7492_13230"/>
<dbReference type="GO" id="GO:0008483">
    <property type="term" value="F:transaminase activity"/>
    <property type="evidence" value="ECO:0007669"/>
    <property type="project" value="UniProtKB-KW"/>
</dbReference>
<dbReference type="Gene3D" id="3.40.640.10">
    <property type="entry name" value="Type I PLP-dependent aspartate aminotransferase-like (Major domain)"/>
    <property type="match status" value="1"/>
</dbReference>
<dbReference type="Proteomes" id="UP000029389">
    <property type="component" value="Unassembled WGS sequence"/>
</dbReference>